<dbReference type="PROSITE" id="PS00041">
    <property type="entry name" value="HTH_ARAC_FAMILY_1"/>
    <property type="match status" value="1"/>
</dbReference>
<dbReference type="Gene3D" id="1.10.10.60">
    <property type="entry name" value="Homeodomain-like"/>
    <property type="match status" value="2"/>
</dbReference>
<dbReference type="EMBL" id="JANQBD010000028">
    <property type="protein sequence ID" value="MCR8635466.1"/>
    <property type="molecule type" value="Genomic_DNA"/>
</dbReference>
<protein>
    <submittedName>
        <fullName evidence="6">AraC family transcriptional regulator</fullName>
    </submittedName>
</protein>
<evidence type="ECO:0000256" key="3">
    <source>
        <dbReference type="ARBA" id="ARBA00023163"/>
    </source>
</evidence>
<feature type="domain" description="HTH araC/xylS-type" evidence="5">
    <location>
        <begin position="176"/>
        <end position="274"/>
    </location>
</feature>
<dbReference type="SMART" id="SM00342">
    <property type="entry name" value="HTH_ARAC"/>
    <property type="match status" value="1"/>
</dbReference>
<dbReference type="Gene3D" id="2.60.120.10">
    <property type="entry name" value="Jelly Rolls"/>
    <property type="match status" value="1"/>
</dbReference>
<dbReference type="SUPFAM" id="SSF46689">
    <property type="entry name" value="Homeodomain-like"/>
    <property type="match status" value="2"/>
</dbReference>
<dbReference type="InterPro" id="IPR009057">
    <property type="entry name" value="Homeodomain-like_sf"/>
</dbReference>
<dbReference type="InterPro" id="IPR020449">
    <property type="entry name" value="Tscrpt_reg_AraC-type_HTH"/>
</dbReference>
<evidence type="ECO:0000256" key="4">
    <source>
        <dbReference type="SAM" id="MobiDB-lite"/>
    </source>
</evidence>
<dbReference type="Proteomes" id="UP001300012">
    <property type="component" value="Unassembled WGS sequence"/>
</dbReference>
<organism evidence="6 7">
    <name type="scientific">Paenibacillus radicis</name>
    <name type="common">ex Xue et al. 2023</name>
    <dbReference type="NCBI Taxonomy" id="2972489"/>
    <lineage>
        <taxon>Bacteria</taxon>
        <taxon>Bacillati</taxon>
        <taxon>Bacillota</taxon>
        <taxon>Bacilli</taxon>
        <taxon>Bacillales</taxon>
        <taxon>Paenibacillaceae</taxon>
        <taxon>Paenibacillus</taxon>
    </lineage>
</organism>
<keyword evidence="1" id="KW-0805">Transcription regulation</keyword>
<evidence type="ECO:0000259" key="5">
    <source>
        <dbReference type="PROSITE" id="PS01124"/>
    </source>
</evidence>
<evidence type="ECO:0000256" key="2">
    <source>
        <dbReference type="ARBA" id="ARBA00023125"/>
    </source>
</evidence>
<reference evidence="6 7" key="1">
    <citation type="submission" date="2022-08" db="EMBL/GenBank/DDBJ databases">
        <title>Paenibacillus endoradicis sp. nov., Paenibacillus radicibacter sp. nov and Paenibacillus pararadicis sp. nov., three cold-adapted plant growth-promoting bacteria isolated from root of Larix gmelinii in Great Khingan.</title>
        <authorList>
            <person name="Xue H."/>
        </authorList>
    </citation>
    <scope>NUCLEOTIDE SEQUENCE [LARGE SCALE GENOMIC DNA]</scope>
    <source>
        <strain evidence="6 7">N5-1-1-5</strain>
    </source>
</reference>
<dbReference type="PRINTS" id="PR00032">
    <property type="entry name" value="HTHARAC"/>
</dbReference>
<feature type="region of interest" description="Disordered" evidence="4">
    <location>
        <begin position="271"/>
        <end position="295"/>
    </location>
</feature>
<dbReference type="PROSITE" id="PS01124">
    <property type="entry name" value="HTH_ARAC_FAMILY_2"/>
    <property type="match status" value="1"/>
</dbReference>
<gene>
    <name evidence="6" type="ORF">NV381_30105</name>
</gene>
<dbReference type="Pfam" id="PF12833">
    <property type="entry name" value="HTH_18"/>
    <property type="match status" value="1"/>
</dbReference>
<dbReference type="InterPro" id="IPR014710">
    <property type="entry name" value="RmlC-like_jellyroll"/>
</dbReference>
<keyword evidence="3" id="KW-0804">Transcription</keyword>
<accession>A0ABT1YQK4</accession>
<dbReference type="InterPro" id="IPR018062">
    <property type="entry name" value="HTH_AraC-typ_CS"/>
</dbReference>
<evidence type="ECO:0000313" key="7">
    <source>
        <dbReference type="Proteomes" id="UP001300012"/>
    </source>
</evidence>
<proteinExistence type="predicted"/>
<dbReference type="Pfam" id="PF02311">
    <property type="entry name" value="AraC_binding"/>
    <property type="match status" value="1"/>
</dbReference>
<name>A0ABT1YQK4_9BACL</name>
<keyword evidence="7" id="KW-1185">Reference proteome</keyword>
<evidence type="ECO:0000313" key="6">
    <source>
        <dbReference type="EMBL" id="MCR8635466.1"/>
    </source>
</evidence>
<dbReference type="InterPro" id="IPR003313">
    <property type="entry name" value="AraC-bd"/>
</dbReference>
<sequence length="295" mass="34001">MDKHPIEDFPLLNASFERSSNAGKARCEPAWHWRPHQPLQDYDLWYAVAGKGTMTINGVSYPIQKGSCFLIRPGDITEATQDLNDRLTVIFIHFNLTDLISKKPFDASLLPDRHTLVSDTLFIEMLLNRLLQVVYNNGAWSDIEYNLMLKQIMLYLYRRQQEEQTSSAGKQKQVIARVIGYIREDVGRRMSHQEIADHVQLSAEYLSILFKKYTGTSIKQYITDVRLERAVHLLMETPMNVSQVAESLGYANVYLFSKQFKEHYGAPPSKYKWGTEPSRAHGSVNHNDEDNDNEN</sequence>
<dbReference type="PANTHER" id="PTHR43280:SF2">
    <property type="entry name" value="HTH-TYPE TRANSCRIPTIONAL REGULATOR EXSA"/>
    <property type="match status" value="1"/>
</dbReference>
<dbReference type="InterPro" id="IPR018060">
    <property type="entry name" value="HTH_AraC"/>
</dbReference>
<evidence type="ECO:0000256" key="1">
    <source>
        <dbReference type="ARBA" id="ARBA00023015"/>
    </source>
</evidence>
<dbReference type="PANTHER" id="PTHR43280">
    <property type="entry name" value="ARAC-FAMILY TRANSCRIPTIONAL REGULATOR"/>
    <property type="match status" value="1"/>
</dbReference>
<keyword evidence="2" id="KW-0238">DNA-binding</keyword>
<dbReference type="RefSeq" id="WP_258217015.1">
    <property type="nucleotide sequence ID" value="NZ_JANQBD010000028.1"/>
</dbReference>
<comment type="caution">
    <text evidence="6">The sequence shown here is derived from an EMBL/GenBank/DDBJ whole genome shotgun (WGS) entry which is preliminary data.</text>
</comment>
<dbReference type="InterPro" id="IPR037923">
    <property type="entry name" value="HTH-like"/>
</dbReference>
<dbReference type="SUPFAM" id="SSF51215">
    <property type="entry name" value="Regulatory protein AraC"/>
    <property type="match status" value="1"/>
</dbReference>